<gene>
    <name evidence="1" type="ORF">ORAREDHAP_LOCUS44312</name>
</gene>
<dbReference type="AlphaFoldDB" id="A0A6J5XUX9"/>
<accession>A0A6J5XUX9</accession>
<proteinExistence type="predicted"/>
<organism evidence="1 2">
    <name type="scientific">Prunus armeniaca</name>
    <name type="common">Apricot</name>
    <name type="synonym">Armeniaca vulgaris</name>
    <dbReference type="NCBI Taxonomy" id="36596"/>
    <lineage>
        <taxon>Eukaryota</taxon>
        <taxon>Viridiplantae</taxon>
        <taxon>Streptophyta</taxon>
        <taxon>Embryophyta</taxon>
        <taxon>Tracheophyta</taxon>
        <taxon>Spermatophyta</taxon>
        <taxon>Magnoliopsida</taxon>
        <taxon>eudicotyledons</taxon>
        <taxon>Gunneridae</taxon>
        <taxon>Pentapetalae</taxon>
        <taxon>rosids</taxon>
        <taxon>fabids</taxon>
        <taxon>Rosales</taxon>
        <taxon>Rosaceae</taxon>
        <taxon>Amygdaloideae</taxon>
        <taxon>Amygdaleae</taxon>
        <taxon>Prunus</taxon>
    </lineage>
</organism>
<evidence type="ECO:0000313" key="1">
    <source>
        <dbReference type="EMBL" id="CAB4317519.1"/>
    </source>
</evidence>
<dbReference type="Proteomes" id="UP000507245">
    <property type="component" value="Unassembled WGS sequence"/>
</dbReference>
<sequence length="72" mass="8188">MTVYTATAAGVVPSSHPKEEIYKEISMFECDSERCNAGLSFTSKEFKDLSNTCQLLKCKHDMLKIRKQVKNQ</sequence>
<name>A0A6J5XUX9_PRUAR</name>
<evidence type="ECO:0000313" key="2">
    <source>
        <dbReference type="Proteomes" id="UP000507245"/>
    </source>
</evidence>
<dbReference type="EMBL" id="CAEKKB010000007">
    <property type="protein sequence ID" value="CAB4317519.1"/>
    <property type="molecule type" value="Genomic_DNA"/>
</dbReference>
<reference evidence="2" key="1">
    <citation type="journal article" date="2020" name="Genome Biol.">
        <title>Gamete binning: chromosome-level and haplotype-resolved genome assembly enabled by high-throughput single-cell sequencing of gamete genomes.</title>
        <authorList>
            <person name="Campoy J.A."/>
            <person name="Sun H."/>
            <person name="Goel M."/>
            <person name="Jiao W.-B."/>
            <person name="Folz-Donahue K."/>
            <person name="Wang N."/>
            <person name="Rubio M."/>
            <person name="Liu C."/>
            <person name="Kukat C."/>
            <person name="Ruiz D."/>
            <person name="Huettel B."/>
            <person name="Schneeberger K."/>
        </authorList>
    </citation>
    <scope>NUCLEOTIDE SEQUENCE [LARGE SCALE GENOMIC DNA]</scope>
    <source>
        <strain evidence="2">cv. Rojo Pasion</strain>
    </source>
</reference>
<keyword evidence="2" id="KW-1185">Reference proteome</keyword>
<protein>
    <submittedName>
        <fullName evidence="1">Uncharacterized protein</fullName>
    </submittedName>
</protein>